<proteinExistence type="predicted"/>
<accession>A0A563EUJ0</accession>
<comment type="caution">
    <text evidence="1">The sequence shown here is derived from an EMBL/GenBank/DDBJ whole genome shotgun (WGS) entry which is preliminary data.</text>
</comment>
<evidence type="ECO:0000313" key="1">
    <source>
        <dbReference type="EMBL" id="TWP51198.1"/>
    </source>
</evidence>
<dbReference type="RefSeq" id="WP_146352823.1">
    <property type="nucleotide sequence ID" value="NZ_VOBR01000009.1"/>
</dbReference>
<dbReference type="EMBL" id="VOBR01000009">
    <property type="protein sequence ID" value="TWP51198.1"/>
    <property type="molecule type" value="Genomic_DNA"/>
</dbReference>
<name>A0A563EUJ0_9PSEU</name>
<protein>
    <submittedName>
        <fullName evidence="1">Uncharacterized protein</fullName>
    </submittedName>
</protein>
<reference evidence="1 2" key="1">
    <citation type="submission" date="2019-07" db="EMBL/GenBank/DDBJ databases">
        <title>Lentzea xizangensis sp. nov., isolated from Qinghai-Tibetan Plateau Soils.</title>
        <authorList>
            <person name="Huang J."/>
        </authorList>
    </citation>
    <scope>NUCLEOTIDE SEQUENCE [LARGE SCALE GENOMIC DNA]</scope>
    <source>
        <strain evidence="1 2">FXJ1.1311</strain>
    </source>
</reference>
<dbReference type="OrthoDB" id="4333478at2"/>
<evidence type="ECO:0000313" key="2">
    <source>
        <dbReference type="Proteomes" id="UP000316639"/>
    </source>
</evidence>
<keyword evidence="2" id="KW-1185">Reference proteome</keyword>
<gene>
    <name evidence="1" type="ORF">FKR81_16395</name>
</gene>
<dbReference type="Proteomes" id="UP000316639">
    <property type="component" value="Unassembled WGS sequence"/>
</dbReference>
<sequence>MSNILAAFSDRLLSAFVPKAQARAAAPCTEASWCQLCDYVGSMPRKQYCYIAGSCSVIHCGQCLINNPQC</sequence>
<dbReference type="AlphaFoldDB" id="A0A563EUJ0"/>
<organism evidence="1 2">
    <name type="scientific">Lentzea tibetensis</name>
    <dbReference type="NCBI Taxonomy" id="2591470"/>
    <lineage>
        <taxon>Bacteria</taxon>
        <taxon>Bacillati</taxon>
        <taxon>Actinomycetota</taxon>
        <taxon>Actinomycetes</taxon>
        <taxon>Pseudonocardiales</taxon>
        <taxon>Pseudonocardiaceae</taxon>
        <taxon>Lentzea</taxon>
    </lineage>
</organism>